<proteinExistence type="predicted"/>
<keyword evidence="1" id="KW-1133">Transmembrane helix</keyword>
<keyword evidence="3" id="KW-1185">Reference proteome</keyword>
<feature type="transmembrane region" description="Helical" evidence="1">
    <location>
        <begin position="21"/>
        <end position="46"/>
    </location>
</feature>
<dbReference type="EMBL" id="AP023359">
    <property type="protein sequence ID" value="BCJ67302.1"/>
    <property type="molecule type" value="Genomic_DNA"/>
</dbReference>
<organism evidence="2 3">
    <name type="scientific">Polymorphospora rubra</name>
    <dbReference type="NCBI Taxonomy" id="338584"/>
    <lineage>
        <taxon>Bacteria</taxon>
        <taxon>Bacillati</taxon>
        <taxon>Actinomycetota</taxon>
        <taxon>Actinomycetes</taxon>
        <taxon>Micromonosporales</taxon>
        <taxon>Micromonosporaceae</taxon>
        <taxon>Polymorphospora</taxon>
    </lineage>
</organism>
<dbReference type="KEGG" id="pry:Prubr_43230"/>
<name>A0A810N1J6_9ACTN</name>
<protein>
    <submittedName>
        <fullName evidence="2">Uncharacterized protein</fullName>
    </submittedName>
</protein>
<dbReference type="RefSeq" id="WP_212816648.1">
    <property type="nucleotide sequence ID" value="NZ_AP023359.1"/>
</dbReference>
<dbReference type="AlphaFoldDB" id="A0A810N1J6"/>
<evidence type="ECO:0000313" key="3">
    <source>
        <dbReference type="Proteomes" id="UP000680866"/>
    </source>
</evidence>
<feature type="transmembrane region" description="Helical" evidence="1">
    <location>
        <begin position="168"/>
        <end position="187"/>
    </location>
</feature>
<reference evidence="2" key="1">
    <citation type="submission" date="2020-08" db="EMBL/GenBank/DDBJ databases">
        <title>Whole genome shotgun sequence of Polymorphospora rubra NBRC 101157.</title>
        <authorList>
            <person name="Komaki H."/>
            <person name="Tamura T."/>
        </authorList>
    </citation>
    <scope>NUCLEOTIDE SEQUENCE</scope>
    <source>
        <strain evidence="2">NBRC 101157</strain>
    </source>
</reference>
<dbReference type="Proteomes" id="UP000680866">
    <property type="component" value="Chromosome"/>
</dbReference>
<accession>A0A810N1J6</accession>
<gene>
    <name evidence="2" type="ORF">Prubr_43230</name>
</gene>
<keyword evidence="1" id="KW-0812">Transmembrane</keyword>
<sequence length="213" mass="23941">MNNGGLLDQLDQWVRRGWGRFILLVAALTVAGTVTAVVAVFWTVALDATGVFAEASRFWHGDRPDWAGLVGLLLWIAGAAWIGGSFWWLVRNGHYQRNARNRRWMKSWSRRRQLIRQVRGTAARRDEDRPLLPLVAEHLIDEPKFLLPLYGLALLQVGQMFLRWAPGFVLIAALFVGTLTVGAVVSFQNARRARAFLTEHADGETPIEASANR</sequence>
<evidence type="ECO:0000256" key="1">
    <source>
        <dbReference type="SAM" id="Phobius"/>
    </source>
</evidence>
<keyword evidence="1" id="KW-0472">Membrane</keyword>
<evidence type="ECO:0000313" key="2">
    <source>
        <dbReference type="EMBL" id="BCJ67302.1"/>
    </source>
</evidence>
<feature type="transmembrane region" description="Helical" evidence="1">
    <location>
        <begin position="66"/>
        <end position="90"/>
    </location>
</feature>